<feature type="transmembrane region" description="Helical" evidence="1">
    <location>
        <begin position="65"/>
        <end position="82"/>
    </location>
</feature>
<dbReference type="EMBL" id="QTJX01000001">
    <property type="protein sequence ID" value="RDY61523.1"/>
    <property type="molecule type" value="Genomic_DNA"/>
</dbReference>
<feature type="transmembrane region" description="Helical" evidence="1">
    <location>
        <begin position="28"/>
        <end position="45"/>
    </location>
</feature>
<accession>A0A371JUM9</accession>
<evidence type="ECO:0000313" key="3">
    <source>
        <dbReference type="Proteomes" id="UP000261828"/>
    </source>
</evidence>
<keyword evidence="1" id="KW-1133">Transmembrane helix</keyword>
<dbReference type="Proteomes" id="UP000261828">
    <property type="component" value="Unassembled WGS sequence"/>
</dbReference>
<proteinExistence type="predicted"/>
<feature type="transmembrane region" description="Helical" evidence="1">
    <location>
        <begin position="94"/>
        <end position="114"/>
    </location>
</feature>
<comment type="caution">
    <text evidence="2">The sequence shown here is derived from an EMBL/GenBank/DDBJ whole genome shotgun (WGS) entry which is preliminary data.</text>
</comment>
<keyword evidence="1" id="KW-0812">Transmembrane</keyword>
<sequence length="145" mass="16696">MSKNVGENINQRVKTFLLHDNLKRVQRIVIIIFVLVIALDVLFVINEEDEFPTFSLIVHEAAAHQYFVVTWLWGLATAQIFFPRVQKMNTISSLNKVIAVLLITSFLVIFGSIYKDVFEAILWQVLLFISGAIFGYYLLPNDFVE</sequence>
<name>A0A371JUM9_9FLAO</name>
<feature type="transmembrane region" description="Helical" evidence="1">
    <location>
        <begin position="120"/>
        <end position="139"/>
    </location>
</feature>
<keyword evidence="1" id="KW-0472">Membrane</keyword>
<dbReference type="RefSeq" id="WP_116183403.1">
    <property type="nucleotide sequence ID" value="NZ_QTJX01000001.1"/>
</dbReference>
<keyword evidence="3" id="KW-1185">Reference proteome</keyword>
<dbReference type="AlphaFoldDB" id="A0A371JUM9"/>
<protein>
    <submittedName>
        <fullName evidence="2">Uncharacterized protein</fullName>
    </submittedName>
</protein>
<organism evidence="2 3">
    <name type="scientific">Flagellimonas nanhaiensis</name>
    <dbReference type="NCBI Taxonomy" id="2292706"/>
    <lineage>
        <taxon>Bacteria</taxon>
        <taxon>Pseudomonadati</taxon>
        <taxon>Bacteroidota</taxon>
        <taxon>Flavobacteriia</taxon>
        <taxon>Flavobacteriales</taxon>
        <taxon>Flavobacteriaceae</taxon>
        <taxon>Flagellimonas</taxon>
    </lineage>
</organism>
<evidence type="ECO:0000256" key="1">
    <source>
        <dbReference type="SAM" id="Phobius"/>
    </source>
</evidence>
<reference evidence="2 3" key="1">
    <citation type="submission" date="2018-08" db="EMBL/GenBank/DDBJ databases">
        <title>Muricauda nanhaiensis sp. nov., isolated from seawater of the South China Sea.</title>
        <authorList>
            <person name="Dang Y."/>
        </authorList>
    </citation>
    <scope>NUCLEOTIDE SEQUENCE [LARGE SCALE GENOMIC DNA]</scope>
    <source>
        <strain evidence="2 3">SM1704</strain>
    </source>
</reference>
<gene>
    <name evidence="2" type="ORF">DX873_05025</name>
</gene>
<evidence type="ECO:0000313" key="2">
    <source>
        <dbReference type="EMBL" id="RDY61523.1"/>
    </source>
</evidence>